<evidence type="ECO:0000256" key="6">
    <source>
        <dbReference type="ARBA" id="ARBA00023136"/>
    </source>
</evidence>
<evidence type="ECO:0000256" key="2">
    <source>
        <dbReference type="ARBA" id="ARBA00006347"/>
    </source>
</evidence>
<dbReference type="InParanoid" id="A0A1U7ZFL2"/>
<evidence type="ECO:0000256" key="8">
    <source>
        <dbReference type="ARBA" id="ARBA00023284"/>
    </source>
</evidence>
<dbReference type="GO" id="GO:0034976">
    <property type="term" value="P:response to endoplasmic reticulum stress"/>
    <property type="evidence" value="ECO:0000318"/>
    <property type="project" value="GO_Central"/>
</dbReference>
<dbReference type="InterPro" id="IPR013766">
    <property type="entry name" value="Thioredoxin_domain"/>
</dbReference>
<evidence type="ECO:0000256" key="7">
    <source>
        <dbReference type="ARBA" id="ARBA00023157"/>
    </source>
</evidence>
<dbReference type="PRINTS" id="PR00421">
    <property type="entry name" value="THIOREDOXIN"/>
</dbReference>
<dbReference type="KEGG" id="nnu:104589633"/>
<proteinExistence type="inferred from homology"/>
<gene>
    <name evidence="14" type="primary">LOC104589633</name>
</gene>
<dbReference type="eggNOG" id="KOG0190">
    <property type="taxonomic scope" value="Eukaryota"/>
</dbReference>
<feature type="signal peptide" evidence="11">
    <location>
        <begin position="1"/>
        <end position="26"/>
    </location>
</feature>
<dbReference type="Pfam" id="PF13848">
    <property type="entry name" value="Thioredoxin_6"/>
    <property type="match status" value="1"/>
</dbReference>
<keyword evidence="5 10" id="KW-1133">Transmembrane helix</keyword>
<evidence type="ECO:0000256" key="11">
    <source>
        <dbReference type="SAM" id="SignalP"/>
    </source>
</evidence>
<evidence type="ECO:0000313" key="14">
    <source>
        <dbReference type="RefSeq" id="XP_010246306.1"/>
    </source>
</evidence>
<keyword evidence="6 10" id="KW-0472">Membrane</keyword>
<dbReference type="OMA" id="GIEMRNM"/>
<dbReference type="PROSITE" id="PS00194">
    <property type="entry name" value="THIOREDOXIN_1"/>
    <property type="match status" value="1"/>
</dbReference>
<evidence type="ECO:0000259" key="12">
    <source>
        <dbReference type="PROSITE" id="PS51352"/>
    </source>
</evidence>
<name>A0A1U7ZFL2_NELNU</name>
<dbReference type="Pfam" id="PF00085">
    <property type="entry name" value="Thioredoxin"/>
    <property type="match status" value="1"/>
</dbReference>
<evidence type="ECO:0000256" key="3">
    <source>
        <dbReference type="ARBA" id="ARBA00022692"/>
    </source>
</evidence>
<evidence type="ECO:0000256" key="10">
    <source>
        <dbReference type="SAM" id="Phobius"/>
    </source>
</evidence>
<dbReference type="GeneID" id="104589633"/>
<keyword evidence="3 10" id="KW-0812">Transmembrane</keyword>
<dbReference type="GO" id="GO:0016020">
    <property type="term" value="C:membrane"/>
    <property type="evidence" value="ECO:0007669"/>
    <property type="project" value="UniProtKB-SubCell"/>
</dbReference>
<comment type="similarity">
    <text evidence="2">Belongs to the protein disulfide isomerase family.</text>
</comment>
<evidence type="ECO:0000256" key="9">
    <source>
        <dbReference type="SAM" id="MobiDB-lite"/>
    </source>
</evidence>
<evidence type="ECO:0000313" key="13">
    <source>
        <dbReference type="Proteomes" id="UP000189703"/>
    </source>
</evidence>
<evidence type="ECO:0000256" key="4">
    <source>
        <dbReference type="ARBA" id="ARBA00022729"/>
    </source>
</evidence>
<feature type="transmembrane region" description="Helical" evidence="10">
    <location>
        <begin position="370"/>
        <end position="396"/>
    </location>
</feature>
<dbReference type="GO" id="GO:0006457">
    <property type="term" value="P:protein folding"/>
    <property type="evidence" value="ECO:0000318"/>
    <property type="project" value="GO_Central"/>
</dbReference>
<dbReference type="PANTHER" id="PTHR18929">
    <property type="entry name" value="PROTEIN DISULFIDE ISOMERASE"/>
    <property type="match status" value="1"/>
</dbReference>
<feature type="domain" description="Thioredoxin" evidence="12">
    <location>
        <begin position="6"/>
        <end position="140"/>
    </location>
</feature>
<dbReference type="SUPFAM" id="SSF52833">
    <property type="entry name" value="Thioredoxin-like"/>
    <property type="match status" value="1"/>
</dbReference>
<accession>A0A1U7ZFL2</accession>
<dbReference type="GO" id="GO:0003756">
    <property type="term" value="F:protein disulfide isomerase activity"/>
    <property type="evidence" value="ECO:0000318"/>
    <property type="project" value="GO_Central"/>
</dbReference>
<keyword evidence="8" id="KW-0676">Redox-active center</keyword>
<dbReference type="Proteomes" id="UP000189703">
    <property type="component" value="Unplaced"/>
</dbReference>
<dbReference type="OrthoDB" id="74910at2759"/>
<keyword evidence="7" id="KW-1015">Disulfide bond</keyword>
<dbReference type="CDD" id="cd02961">
    <property type="entry name" value="PDI_a_family"/>
    <property type="match status" value="1"/>
</dbReference>
<dbReference type="GO" id="GO:0005783">
    <property type="term" value="C:endoplasmic reticulum"/>
    <property type="evidence" value="ECO:0000318"/>
    <property type="project" value="GO_Central"/>
</dbReference>
<dbReference type="STRING" id="4432.A0A1U7ZFL2"/>
<dbReference type="FunFam" id="3.40.30.10:FF:000193">
    <property type="entry name" value="Protein disulfide isomerase-like 5-2"/>
    <property type="match status" value="1"/>
</dbReference>
<dbReference type="FunFam" id="3.40.30.10:FF:000107">
    <property type="entry name" value="Protein disulfide-isomerase 5-2"/>
    <property type="match status" value="1"/>
</dbReference>
<feature type="compositionally biased region" description="Basic and acidic residues" evidence="9">
    <location>
        <begin position="427"/>
        <end position="438"/>
    </location>
</feature>
<evidence type="ECO:0000256" key="1">
    <source>
        <dbReference type="ARBA" id="ARBA00004167"/>
    </source>
</evidence>
<keyword evidence="4 11" id="KW-0732">Signal</keyword>
<sequence>MNISFLSVFLLALVFSFQLINPFVSCQQFKADGSVLELNESNFDSAISAFDFILVDFYAPWCGHCKRLSPELDAAAPVLAGLDQPIVIAKINADKFRRLASKYEIDGFPTLKLFMHGTPLEYTGPRKADLLVRFLKKFVAPDVSLLESDVAIRNFVETAGTHFPIYIGFGLNESIISEFAIKYKKKAWFSVAKGFSEEAMVTYDFDKVPALVSFHPSYNERSIFYGPFEDKFLEDFIKQKFLPLSMPINYETLRLLKDEERKIVLTIVEDETDEKSLKLIKLLKAAASANRDLVFGYVGFKQWEDFTDTFDVTKKTKLPKMIVWDRDEEYASVIGSESMDEEDQGSQITRFLEGYREGRTVQKRIRGPSLVGYINSLISIRTIYLIVFVIAVLMLIQTLQKPDEDDVPQRHTVAQVDDSSSSLTKKQSREYRPEDKED</sequence>
<feature type="chain" id="PRO_5010558312" evidence="11">
    <location>
        <begin position="27"/>
        <end position="438"/>
    </location>
</feature>
<dbReference type="PROSITE" id="PS51352">
    <property type="entry name" value="THIOREDOXIN_2"/>
    <property type="match status" value="1"/>
</dbReference>
<feature type="region of interest" description="Disordered" evidence="9">
    <location>
        <begin position="402"/>
        <end position="438"/>
    </location>
</feature>
<dbReference type="PANTHER" id="PTHR18929:SF218">
    <property type="entry name" value="PROTEIN DISULFIDE-ISOMERASE 5-2"/>
    <property type="match status" value="1"/>
</dbReference>
<dbReference type="FunCoup" id="A0A1U7ZFL2">
    <property type="interactions" value="637"/>
</dbReference>
<keyword evidence="13" id="KW-1185">Reference proteome</keyword>
<protein>
    <submittedName>
        <fullName evidence="14">Protein disulfide isomerase-like 5-2</fullName>
    </submittedName>
</protein>
<organism evidence="13 14">
    <name type="scientific">Nelumbo nucifera</name>
    <name type="common">Sacred lotus</name>
    <dbReference type="NCBI Taxonomy" id="4432"/>
    <lineage>
        <taxon>Eukaryota</taxon>
        <taxon>Viridiplantae</taxon>
        <taxon>Streptophyta</taxon>
        <taxon>Embryophyta</taxon>
        <taxon>Tracheophyta</taxon>
        <taxon>Spermatophyta</taxon>
        <taxon>Magnoliopsida</taxon>
        <taxon>Proteales</taxon>
        <taxon>Nelumbonaceae</taxon>
        <taxon>Nelumbo</taxon>
    </lineage>
</organism>
<dbReference type="InterPro" id="IPR036249">
    <property type="entry name" value="Thioredoxin-like_sf"/>
</dbReference>
<dbReference type="Gene3D" id="3.40.30.10">
    <property type="entry name" value="Glutaredoxin"/>
    <property type="match status" value="2"/>
</dbReference>
<dbReference type="AlphaFoldDB" id="A0A1U7ZFL2"/>
<reference evidence="14" key="1">
    <citation type="submission" date="2025-08" db="UniProtKB">
        <authorList>
            <consortium name="RefSeq"/>
        </authorList>
    </citation>
    <scope>IDENTIFICATION</scope>
</reference>
<dbReference type="RefSeq" id="XP_010246306.1">
    <property type="nucleotide sequence ID" value="XM_010248004.2"/>
</dbReference>
<evidence type="ECO:0000256" key="5">
    <source>
        <dbReference type="ARBA" id="ARBA00022989"/>
    </source>
</evidence>
<comment type="subcellular location">
    <subcellularLocation>
        <location evidence="1">Membrane</location>
        <topology evidence="1">Single-pass membrane protein</topology>
    </subcellularLocation>
</comment>
<dbReference type="InterPro" id="IPR017937">
    <property type="entry name" value="Thioredoxin_CS"/>
</dbReference>